<organism evidence="1">
    <name type="scientific">Lepeophtheirus salmonis</name>
    <name type="common">Salmon louse</name>
    <name type="synonym">Caligus salmonis</name>
    <dbReference type="NCBI Taxonomy" id="72036"/>
    <lineage>
        <taxon>Eukaryota</taxon>
        <taxon>Metazoa</taxon>
        <taxon>Ecdysozoa</taxon>
        <taxon>Arthropoda</taxon>
        <taxon>Crustacea</taxon>
        <taxon>Multicrustacea</taxon>
        <taxon>Hexanauplia</taxon>
        <taxon>Copepoda</taxon>
        <taxon>Siphonostomatoida</taxon>
        <taxon>Caligidae</taxon>
        <taxon>Lepeophtheirus</taxon>
    </lineage>
</organism>
<dbReference type="AlphaFoldDB" id="A0A0K2TRX0"/>
<evidence type="ECO:0000313" key="1">
    <source>
        <dbReference type="EMBL" id="CDW28550.1"/>
    </source>
</evidence>
<protein>
    <submittedName>
        <fullName evidence="1">Uncharacterized protein</fullName>
    </submittedName>
</protein>
<accession>A0A0K2TRX0</accession>
<feature type="non-terminal residue" evidence="1">
    <location>
        <position position="1"/>
    </location>
</feature>
<name>A0A0K2TRX0_LEPSM</name>
<sequence length="98" mass="11297">RSRLLGTIIFYPRRRPGTHVQQGAAFLEGEYDSNLVDFILTRRESPRLHYLARLVGHTSQTSHPNIDTLRDVITEEWKNLSSDFIKAPVLLFVPILKP</sequence>
<proteinExistence type="predicted"/>
<dbReference type="EMBL" id="HACA01011189">
    <property type="protein sequence ID" value="CDW28550.1"/>
    <property type="molecule type" value="Transcribed_RNA"/>
</dbReference>
<reference evidence="1" key="1">
    <citation type="submission" date="2014-05" db="EMBL/GenBank/DDBJ databases">
        <authorList>
            <person name="Chronopoulou M."/>
        </authorList>
    </citation>
    <scope>NUCLEOTIDE SEQUENCE</scope>
    <source>
        <tissue evidence="1">Whole organism</tissue>
    </source>
</reference>